<evidence type="ECO:0000256" key="1">
    <source>
        <dbReference type="ARBA" id="ARBA00004123"/>
    </source>
</evidence>
<keyword evidence="9" id="KW-1185">Reference proteome</keyword>
<keyword evidence="4" id="KW-0539">Nucleus</keyword>
<dbReference type="PANTHER" id="PTHR15938">
    <property type="entry name" value="TBP-1 INTERACTING PROTEIN"/>
    <property type="match status" value="1"/>
</dbReference>
<dbReference type="GO" id="GO:0000709">
    <property type="term" value="P:meiotic joint molecule formation"/>
    <property type="evidence" value="ECO:0007669"/>
    <property type="project" value="TreeGrafter"/>
</dbReference>
<dbReference type="AlphaFoldDB" id="A0A5M3N0L3"/>
<dbReference type="Proteomes" id="UP000053558">
    <property type="component" value="Unassembled WGS sequence"/>
</dbReference>
<dbReference type="GO" id="GO:0000794">
    <property type="term" value="C:condensed nuclear chromosome"/>
    <property type="evidence" value="ECO:0007669"/>
    <property type="project" value="TreeGrafter"/>
</dbReference>
<comment type="subcellular location">
    <subcellularLocation>
        <location evidence="1">Nucleus</location>
    </subcellularLocation>
</comment>
<dbReference type="Pfam" id="PF07106">
    <property type="entry name" value="WHD_TBPIP"/>
    <property type="match status" value="1"/>
</dbReference>
<dbReference type="PANTHER" id="PTHR15938:SF0">
    <property type="entry name" value="HOMOLOGOUS-PAIRING PROTEIN 2 HOMOLOG"/>
    <property type="match status" value="1"/>
</dbReference>
<reference evidence="9" key="1">
    <citation type="journal article" date="2012" name="Science">
        <title>The Paleozoic origin of enzymatic lignin decomposition reconstructed from 31 fungal genomes.</title>
        <authorList>
            <person name="Floudas D."/>
            <person name="Binder M."/>
            <person name="Riley R."/>
            <person name="Barry K."/>
            <person name="Blanchette R.A."/>
            <person name="Henrissat B."/>
            <person name="Martinez A.T."/>
            <person name="Otillar R."/>
            <person name="Spatafora J.W."/>
            <person name="Yadav J.S."/>
            <person name="Aerts A."/>
            <person name="Benoit I."/>
            <person name="Boyd A."/>
            <person name="Carlson A."/>
            <person name="Copeland A."/>
            <person name="Coutinho P.M."/>
            <person name="de Vries R.P."/>
            <person name="Ferreira P."/>
            <person name="Findley K."/>
            <person name="Foster B."/>
            <person name="Gaskell J."/>
            <person name="Glotzer D."/>
            <person name="Gorecki P."/>
            <person name="Heitman J."/>
            <person name="Hesse C."/>
            <person name="Hori C."/>
            <person name="Igarashi K."/>
            <person name="Jurgens J.A."/>
            <person name="Kallen N."/>
            <person name="Kersten P."/>
            <person name="Kohler A."/>
            <person name="Kuees U."/>
            <person name="Kumar T.K.A."/>
            <person name="Kuo A."/>
            <person name="LaButti K."/>
            <person name="Larrondo L.F."/>
            <person name="Lindquist E."/>
            <person name="Ling A."/>
            <person name="Lombard V."/>
            <person name="Lucas S."/>
            <person name="Lundell T."/>
            <person name="Martin R."/>
            <person name="McLaughlin D.J."/>
            <person name="Morgenstern I."/>
            <person name="Morin E."/>
            <person name="Murat C."/>
            <person name="Nagy L.G."/>
            <person name="Nolan M."/>
            <person name="Ohm R.A."/>
            <person name="Patyshakuliyeva A."/>
            <person name="Rokas A."/>
            <person name="Ruiz-Duenas F.J."/>
            <person name="Sabat G."/>
            <person name="Salamov A."/>
            <person name="Samejima M."/>
            <person name="Schmutz J."/>
            <person name="Slot J.C."/>
            <person name="St John F."/>
            <person name="Stenlid J."/>
            <person name="Sun H."/>
            <person name="Sun S."/>
            <person name="Syed K."/>
            <person name="Tsang A."/>
            <person name="Wiebenga A."/>
            <person name="Young D."/>
            <person name="Pisabarro A."/>
            <person name="Eastwood D.C."/>
            <person name="Martin F."/>
            <person name="Cullen D."/>
            <person name="Grigoriev I.V."/>
            <person name="Hibbett D.S."/>
        </authorList>
    </citation>
    <scope>NUCLEOTIDE SEQUENCE [LARGE SCALE GENOMIC DNA]</scope>
    <source>
        <strain evidence="9">RWD-64-598 SS2</strain>
    </source>
</reference>
<evidence type="ECO:0000256" key="2">
    <source>
        <dbReference type="ARBA" id="ARBA00007922"/>
    </source>
</evidence>
<evidence type="ECO:0000259" key="7">
    <source>
        <dbReference type="Pfam" id="PF07106"/>
    </source>
</evidence>
<dbReference type="GO" id="GO:0120230">
    <property type="term" value="F:recombinase activator activity"/>
    <property type="evidence" value="ECO:0007669"/>
    <property type="project" value="TreeGrafter"/>
</dbReference>
<dbReference type="GO" id="GO:0120231">
    <property type="term" value="C:DNA recombinase auxiliary factor complex"/>
    <property type="evidence" value="ECO:0007669"/>
    <property type="project" value="TreeGrafter"/>
</dbReference>
<proteinExistence type="inferred from homology"/>
<dbReference type="RefSeq" id="XP_007766133.1">
    <property type="nucleotide sequence ID" value="XM_007767943.1"/>
</dbReference>
<keyword evidence="6" id="KW-0175">Coiled coil</keyword>
<dbReference type="GO" id="GO:0010774">
    <property type="term" value="P:meiotic strand invasion involved in reciprocal meiotic recombination"/>
    <property type="evidence" value="ECO:0007669"/>
    <property type="project" value="TreeGrafter"/>
</dbReference>
<dbReference type="InterPro" id="IPR036388">
    <property type="entry name" value="WH-like_DNA-bd_sf"/>
</dbReference>
<keyword evidence="5" id="KW-0469">Meiosis</keyword>
<dbReference type="GO" id="GO:0003690">
    <property type="term" value="F:double-stranded DNA binding"/>
    <property type="evidence" value="ECO:0007669"/>
    <property type="project" value="TreeGrafter"/>
</dbReference>
<evidence type="ECO:0000313" key="8">
    <source>
        <dbReference type="EMBL" id="EIW84431.1"/>
    </source>
</evidence>
<organism evidence="8 9">
    <name type="scientific">Coniophora puteana (strain RWD-64-598)</name>
    <name type="common">Brown rot fungus</name>
    <dbReference type="NCBI Taxonomy" id="741705"/>
    <lineage>
        <taxon>Eukaryota</taxon>
        <taxon>Fungi</taxon>
        <taxon>Dikarya</taxon>
        <taxon>Basidiomycota</taxon>
        <taxon>Agaricomycotina</taxon>
        <taxon>Agaricomycetes</taxon>
        <taxon>Agaricomycetidae</taxon>
        <taxon>Boletales</taxon>
        <taxon>Coniophorineae</taxon>
        <taxon>Coniophoraceae</taxon>
        <taxon>Coniophora</taxon>
    </lineage>
</organism>
<dbReference type="KEGG" id="cput:CONPUDRAFT_151454"/>
<comment type="similarity">
    <text evidence="2">Belongs to the HOP2 family.</text>
</comment>
<evidence type="ECO:0000313" key="9">
    <source>
        <dbReference type="Proteomes" id="UP000053558"/>
    </source>
</evidence>
<sequence>MATKAKTEVKVLKGKEAEDAVLQYMKRMNRPFGAVDVAANLKGAVPKATVQKILVALAEKGDIVQKLYAKTSFFVANQSSIEGFPPERLTAMEDECKALNEKNDALNAEVKATLSELAKLRTSLTDEEIAGQQLKIDQAVCSLVVLLSLDLLYTTLAQISEATKHLEPLRSGAPPISEEEVAQLDTDWVKWRAEWVRRRKVFNSSVPRSRLSLSSRLCVDYMRPLLGPWFWGLATEALPPQDALDLREDLGIELDSDEHRDLEATSLCSASQANSLKRKRR</sequence>
<gene>
    <name evidence="8" type="ORF">CONPUDRAFT_151454</name>
</gene>
<accession>A0A5M3N0L3</accession>
<evidence type="ECO:0000256" key="6">
    <source>
        <dbReference type="SAM" id="Coils"/>
    </source>
</evidence>
<evidence type="ECO:0000256" key="4">
    <source>
        <dbReference type="ARBA" id="ARBA00023242"/>
    </source>
</evidence>
<dbReference type="OrthoDB" id="272266at2759"/>
<evidence type="ECO:0000256" key="3">
    <source>
        <dbReference type="ARBA" id="ARBA00023172"/>
    </source>
</evidence>
<keyword evidence="3" id="KW-0233">DNA recombination</keyword>
<feature type="domain" description="Homologous-pairing protein 2 winged helix" evidence="7">
    <location>
        <begin position="16"/>
        <end position="77"/>
    </location>
</feature>
<dbReference type="InterPro" id="IPR010776">
    <property type="entry name" value="Hop2_WH_dom"/>
</dbReference>
<dbReference type="EMBL" id="JH711575">
    <property type="protein sequence ID" value="EIW84431.1"/>
    <property type="molecule type" value="Genomic_DNA"/>
</dbReference>
<dbReference type="GeneID" id="19202852"/>
<dbReference type="Gene3D" id="1.10.10.10">
    <property type="entry name" value="Winged helix-like DNA-binding domain superfamily/Winged helix DNA-binding domain"/>
    <property type="match status" value="1"/>
</dbReference>
<protein>
    <submittedName>
        <fullName evidence="8">TBPIP-domain-containing protein</fullName>
    </submittedName>
</protein>
<feature type="coiled-coil region" evidence="6">
    <location>
        <begin position="89"/>
        <end position="123"/>
    </location>
</feature>
<name>A0A5M3N0L3_CONPW</name>
<dbReference type="GO" id="GO:0007129">
    <property type="term" value="P:homologous chromosome pairing at meiosis"/>
    <property type="evidence" value="ECO:0007669"/>
    <property type="project" value="TreeGrafter"/>
</dbReference>
<comment type="caution">
    <text evidence="8">The sequence shown here is derived from an EMBL/GenBank/DDBJ whole genome shotgun (WGS) entry which is preliminary data.</text>
</comment>
<evidence type="ECO:0000256" key="5">
    <source>
        <dbReference type="ARBA" id="ARBA00023254"/>
    </source>
</evidence>
<dbReference type="OMA" id="MEIQRYE"/>